<keyword evidence="4 5" id="KW-0472">Membrane</keyword>
<dbReference type="InterPro" id="IPR013525">
    <property type="entry name" value="ABC2_TM"/>
</dbReference>
<feature type="domain" description="ABC-2 type transporter transmembrane" evidence="6">
    <location>
        <begin position="16"/>
        <end position="306"/>
    </location>
</feature>
<feature type="transmembrane region" description="Helical" evidence="5">
    <location>
        <begin position="184"/>
        <end position="207"/>
    </location>
</feature>
<dbReference type="EMBL" id="PZJH01000003">
    <property type="protein sequence ID" value="RAK44720.1"/>
    <property type="molecule type" value="Genomic_DNA"/>
</dbReference>
<sequence>MKSILYLVVQKQWKSYLLLSLLIAGMLLTCFILQQKMNAVFKMPIAVQDLDHSQSSEALIAMFKDNHDMTVKIIGDEESFIEDHVKTKEAVLSLSIPEGFNEALKQQSLRDTIILYYRDDFIGAIAQEIVSKTLFEAQIPYIVKYHIDKEKQVNIEEVKKRYYQKTPESRMKQIAVSKSQDESIALSTIFALILFVSSIQVILHYHLKQDAALERMYMFDKTNFYLHITYIMVHVFIIMLSIIFAALFMNQMMSIKFYFVCLLFTLIYEFVLSLLLFKINTTSHRLFMTITFTLMIVTVYMLLSIGGSI</sequence>
<dbReference type="Proteomes" id="UP000249808">
    <property type="component" value="Unassembled WGS sequence"/>
</dbReference>
<dbReference type="AlphaFoldDB" id="A0A327ZQW4"/>
<dbReference type="Gene3D" id="3.40.1710.10">
    <property type="entry name" value="abc type-2 transporter like domain"/>
    <property type="match status" value="1"/>
</dbReference>
<dbReference type="RefSeq" id="WP_111716124.1">
    <property type="nucleotide sequence ID" value="NZ_JBHSSR010000013.1"/>
</dbReference>
<comment type="subcellular location">
    <subcellularLocation>
        <location evidence="1">Membrane</location>
        <topology evidence="1">Multi-pass membrane protein</topology>
    </subcellularLocation>
</comment>
<organism evidence="7 8">
    <name type="scientific">Macrococcus epidermidis</name>
    <dbReference type="NCBI Taxonomy" id="1902580"/>
    <lineage>
        <taxon>Bacteria</taxon>
        <taxon>Bacillati</taxon>
        <taxon>Bacillota</taxon>
        <taxon>Bacilli</taxon>
        <taxon>Bacillales</taxon>
        <taxon>Staphylococcaceae</taxon>
        <taxon>Macrococcus</taxon>
    </lineage>
</organism>
<feature type="transmembrane region" description="Helical" evidence="5">
    <location>
        <begin position="285"/>
        <end position="303"/>
    </location>
</feature>
<feature type="transmembrane region" description="Helical" evidence="5">
    <location>
        <begin position="227"/>
        <end position="250"/>
    </location>
</feature>
<evidence type="ECO:0000256" key="3">
    <source>
        <dbReference type="ARBA" id="ARBA00022989"/>
    </source>
</evidence>
<evidence type="ECO:0000313" key="7">
    <source>
        <dbReference type="EMBL" id="RAK44720.1"/>
    </source>
</evidence>
<evidence type="ECO:0000256" key="4">
    <source>
        <dbReference type="ARBA" id="ARBA00023136"/>
    </source>
</evidence>
<evidence type="ECO:0000256" key="5">
    <source>
        <dbReference type="SAM" id="Phobius"/>
    </source>
</evidence>
<dbReference type="Pfam" id="PF12698">
    <property type="entry name" value="ABC2_membrane_3"/>
    <property type="match status" value="1"/>
</dbReference>
<dbReference type="GO" id="GO:0140359">
    <property type="term" value="F:ABC-type transporter activity"/>
    <property type="evidence" value="ECO:0007669"/>
    <property type="project" value="InterPro"/>
</dbReference>
<reference evidence="7 8" key="1">
    <citation type="journal article" date="2018" name="Front. Microbiol.">
        <title>Description and Comparative Genomics of Macrococcus caseolyticus subsp. hominis subsp. nov., Macrococcus goetzii sp. nov., Macrococcus epidermidis sp. nov., and Macrococcus bohemicus sp. nov., Novel Macrococci From Human Clinical Material With Virulence Potential and Suspected Uptake of Foreign DNA by Natural Transformation.</title>
        <authorList>
            <person name="Maslanova I."/>
            <person name="Wertheimer Z."/>
            <person name="Sedlacek I."/>
            <person name="Svec P."/>
            <person name="Indrakova A."/>
            <person name="Kovarovic V."/>
            <person name="Schumann P."/>
            <person name="Sproer C."/>
            <person name="Kralova S."/>
            <person name="Sedo O."/>
            <person name="Kristofova L."/>
            <person name="Vrbovska V."/>
            <person name="Fuzik T."/>
            <person name="Petras P."/>
            <person name="Zdrahal Z."/>
            <person name="Ruzickova V."/>
            <person name="Doskar J."/>
            <person name="Pantucek R."/>
        </authorList>
    </citation>
    <scope>NUCLEOTIDE SEQUENCE [LARGE SCALE GENOMIC DNA]</scope>
    <source>
        <strain evidence="7 8">01/688</strain>
    </source>
</reference>
<dbReference type="GO" id="GO:0016020">
    <property type="term" value="C:membrane"/>
    <property type="evidence" value="ECO:0007669"/>
    <property type="project" value="UniProtKB-SubCell"/>
</dbReference>
<gene>
    <name evidence="7" type="ORF">BHU61_08385</name>
</gene>
<name>A0A327ZQW4_9STAP</name>
<keyword evidence="2 5" id="KW-0812">Transmembrane</keyword>
<feature type="transmembrane region" description="Helical" evidence="5">
    <location>
        <begin position="257"/>
        <end position="279"/>
    </location>
</feature>
<evidence type="ECO:0000313" key="8">
    <source>
        <dbReference type="Proteomes" id="UP000249808"/>
    </source>
</evidence>
<evidence type="ECO:0000256" key="2">
    <source>
        <dbReference type="ARBA" id="ARBA00022692"/>
    </source>
</evidence>
<keyword evidence="3 5" id="KW-1133">Transmembrane helix</keyword>
<evidence type="ECO:0000259" key="6">
    <source>
        <dbReference type="Pfam" id="PF12698"/>
    </source>
</evidence>
<protein>
    <submittedName>
        <fullName evidence="7">ABC transporter</fullName>
    </submittedName>
</protein>
<feature type="transmembrane region" description="Helical" evidence="5">
    <location>
        <begin position="15"/>
        <end position="33"/>
    </location>
</feature>
<accession>A0A327ZQW4</accession>
<evidence type="ECO:0000256" key="1">
    <source>
        <dbReference type="ARBA" id="ARBA00004141"/>
    </source>
</evidence>
<proteinExistence type="predicted"/>
<keyword evidence="8" id="KW-1185">Reference proteome</keyword>
<comment type="caution">
    <text evidence="7">The sequence shown here is derived from an EMBL/GenBank/DDBJ whole genome shotgun (WGS) entry which is preliminary data.</text>
</comment>